<feature type="chain" id="PRO_5046673463" evidence="1">
    <location>
        <begin position="27"/>
        <end position="84"/>
    </location>
</feature>
<gene>
    <name evidence="2" type="ORF">ACFOZ0_32400</name>
</gene>
<name>A0ABV7SLP4_9ACTN</name>
<evidence type="ECO:0000313" key="2">
    <source>
        <dbReference type="EMBL" id="MFC3577878.1"/>
    </source>
</evidence>
<comment type="caution">
    <text evidence="2">The sequence shown here is derived from an EMBL/GenBank/DDBJ whole genome shotgun (WGS) entry which is preliminary data.</text>
</comment>
<dbReference type="RefSeq" id="WP_310777735.1">
    <property type="nucleotide sequence ID" value="NZ_JBHRWR010000039.1"/>
</dbReference>
<reference evidence="3" key="1">
    <citation type="journal article" date="2019" name="Int. J. Syst. Evol. Microbiol.">
        <title>The Global Catalogue of Microorganisms (GCM) 10K type strain sequencing project: providing services to taxonomists for standard genome sequencing and annotation.</title>
        <authorList>
            <consortium name="The Broad Institute Genomics Platform"/>
            <consortium name="The Broad Institute Genome Sequencing Center for Infectious Disease"/>
            <person name="Wu L."/>
            <person name="Ma J."/>
        </authorList>
    </citation>
    <scope>NUCLEOTIDE SEQUENCE [LARGE SCALE GENOMIC DNA]</scope>
    <source>
        <strain evidence="3">CGMCC 4.7035</strain>
    </source>
</reference>
<dbReference type="PROSITE" id="PS51257">
    <property type="entry name" value="PROKAR_LIPOPROTEIN"/>
    <property type="match status" value="1"/>
</dbReference>
<sequence>MRKAHAAIATTVGAVLALTACSPDYAAGPAGTVSDRSATYFKSGGWRYRLTITTNDGRRHDFRVTRHDYKHCFHGSAYPTCTRR</sequence>
<proteinExistence type="predicted"/>
<evidence type="ECO:0000313" key="3">
    <source>
        <dbReference type="Proteomes" id="UP001595701"/>
    </source>
</evidence>
<keyword evidence="3" id="KW-1185">Reference proteome</keyword>
<protein>
    <submittedName>
        <fullName evidence="2">Uncharacterized protein</fullName>
    </submittedName>
</protein>
<accession>A0ABV7SLP4</accession>
<keyword evidence="1" id="KW-0732">Signal</keyword>
<dbReference type="EMBL" id="JBHRWR010000039">
    <property type="protein sequence ID" value="MFC3577878.1"/>
    <property type="molecule type" value="Genomic_DNA"/>
</dbReference>
<feature type="signal peptide" evidence="1">
    <location>
        <begin position="1"/>
        <end position="26"/>
    </location>
</feature>
<dbReference type="Proteomes" id="UP001595701">
    <property type="component" value="Unassembled WGS sequence"/>
</dbReference>
<organism evidence="2 3">
    <name type="scientific">Streptomyces yaanensis</name>
    <dbReference type="NCBI Taxonomy" id="1142239"/>
    <lineage>
        <taxon>Bacteria</taxon>
        <taxon>Bacillati</taxon>
        <taxon>Actinomycetota</taxon>
        <taxon>Actinomycetes</taxon>
        <taxon>Kitasatosporales</taxon>
        <taxon>Streptomycetaceae</taxon>
        <taxon>Streptomyces</taxon>
    </lineage>
</organism>
<evidence type="ECO:0000256" key="1">
    <source>
        <dbReference type="SAM" id="SignalP"/>
    </source>
</evidence>